<protein>
    <submittedName>
        <fullName evidence="2">Uncharacterized protein</fullName>
    </submittedName>
</protein>
<feature type="transmembrane region" description="Helical" evidence="1">
    <location>
        <begin position="106"/>
        <end position="124"/>
    </location>
</feature>
<evidence type="ECO:0000313" key="3">
    <source>
        <dbReference type="Proteomes" id="UP000784294"/>
    </source>
</evidence>
<sequence>MRKLKVQYQPALLAGSTFVQIAKLFYKFILTFFSISSPIKSLASNSSSIRVGEMDLSDFEDLPSGPTASKVSVSDSGIINEVEQTTSKSMATNESDKRWEEALNQMVRIFFFSTSIFLTYEFLFS</sequence>
<keyword evidence="1" id="KW-0812">Transmembrane</keyword>
<evidence type="ECO:0000313" key="2">
    <source>
        <dbReference type="EMBL" id="VEL24718.1"/>
    </source>
</evidence>
<accession>A0A3S5AIN0</accession>
<keyword evidence="1" id="KW-1133">Transmembrane helix</keyword>
<comment type="caution">
    <text evidence="2">The sequence shown here is derived from an EMBL/GenBank/DDBJ whole genome shotgun (WGS) entry which is preliminary data.</text>
</comment>
<name>A0A3S5AIN0_9PLAT</name>
<proteinExistence type="predicted"/>
<keyword evidence="3" id="KW-1185">Reference proteome</keyword>
<reference evidence="2" key="1">
    <citation type="submission" date="2018-11" db="EMBL/GenBank/DDBJ databases">
        <authorList>
            <consortium name="Pathogen Informatics"/>
        </authorList>
    </citation>
    <scope>NUCLEOTIDE SEQUENCE</scope>
</reference>
<evidence type="ECO:0000256" key="1">
    <source>
        <dbReference type="SAM" id="Phobius"/>
    </source>
</evidence>
<dbReference type="Proteomes" id="UP000784294">
    <property type="component" value="Unassembled WGS sequence"/>
</dbReference>
<keyword evidence="1" id="KW-0472">Membrane</keyword>
<dbReference type="AlphaFoldDB" id="A0A3S5AIN0"/>
<dbReference type="EMBL" id="CAAALY010069230">
    <property type="protein sequence ID" value="VEL24718.1"/>
    <property type="molecule type" value="Genomic_DNA"/>
</dbReference>
<gene>
    <name evidence="2" type="ORF">PXEA_LOCUS18158</name>
</gene>
<organism evidence="2 3">
    <name type="scientific">Protopolystoma xenopodis</name>
    <dbReference type="NCBI Taxonomy" id="117903"/>
    <lineage>
        <taxon>Eukaryota</taxon>
        <taxon>Metazoa</taxon>
        <taxon>Spiralia</taxon>
        <taxon>Lophotrochozoa</taxon>
        <taxon>Platyhelminthes</taxon>
        <taxon>Monogenea</taxon>
        <taxon>Polyopisthocotylea</taxon>
        <taxon>Polystomatidea</taxon>
        <taxon>Polystomatidae</taxon>
        <taxon>Protopolystoma</taxon>
    </lineage>
</organism>